<dbReference type="PANTHER" id="PTHR46577:SF1">
    <property type="entry name" value="HTH-TYPE TRANSCRIPTIONAL REGULATORY PROTEIN GABR"/>
    <property type="match status" value="1"/>
</dbReference>
<name>A0A7Z0QMG9_9BRAD</name>
<dbReference type="Gene3D" id="3.40.640.10">
    <property type="entry name" value="Type I PLP-dependent aspartate aminotransferase-like (Major domain)"/>
    <property type="match status" value="1"/>
</dbReference>
<evidence type="ECO:0000313" key="9">
    <source>
        <dbReference type="Proteomes" id="UP000564836"/>
    </source>
</evidence>
<evidence type="ECO:0000313" key="8">
    <source>
        <dbReference type="EMBL" id="UGX97744.1"/>
    </source>
</evidence>
<dbReference type="GO" id="GO:0003677">
    <property type="term" value="F:DNA binding"/>
    <property type="evidence" value="ECO:0007669"/>
    <property type="project" value="UniProtKB-KW"/>
</dbReference>
<dbReference type="PANTHER" id="PTHR46577">
    <property type="entry name" value="HTH-TYPE TRANSCRIPTIONAL REGULATORY PROTEIN GABR"/>
    <property type="match status" value="1"/>
</dbReference>
<evidence type="ECO:0000256" key="3">
    <source>
        <dbReference type="ARBA" id="ARBA00023015"/>
    </source>
</evidence>
<reference evidence="7" key="2">
    <citation type="submission" date="2020-06" db="EMBL/GenBank/DDBJ databases">
        <title>Whole Genome Sequence of Bradyrhizobium sp. Strain 323S2.</title>
        <authorList>
            <person name="Bromfield E.S.P."/>
        </authorList>
    </citation>
    <scope>NUCLEOTIDE SEQUENCE [LARGE SCALE GENOMIC DNA]</scope>
    <source>
        <strain evidence="7">323S2</strain>
    </source>
</reference>
<reference evidence="8 9" key="3">
    <citation type="journal article" date="2022" name="Int. J. Syst. Evol. Microbiol.">
        <title>Strains of Bradyrhizobium barranii sp. nov. associated with legumes native to Canada are symbionts of soybeans and belong to different subspecies (subsp. barranii subsp. nov. and subsp. apii subsp. nov.) and symbiovars (sv. glycinearum and sv. septentrionale).</title>
        <authorList>
            <person name="Bromfield E.S.P."/>
            <person name="Cloutier S."/>
            <person name="Wasai-Hara S."/>
            <person name="Minamisawa K."/>
        </authorList>
    </citation>
    <scope>NUCLEOTIDE SEQUENCE [LARGE SCALE GENOMIC DNA]</scope>
    <source>
        <strain evidence="8 9">323S2</strain>
    </source>
</reference>
<dbReference type="AlphaFoldDB" id="A0A7Z0QMG9"/>
<accession>A0A7Z0QMG9</accession>
<dbReference type="PROSITE" id="PS50949">
    <property type="entry name" value="HTH_GNTR"/>
    <property type="match status" value="1"/>
</dbReference>
<protein>
    <submittedName>
        <fullName evidence="7">PLP-dependent aminotransferase family protein</fullName>
    </submittedName>
</protein>
<keyword evidence="7" id="KW-0032">Aminotransferase</keyword>
<dbReference type="RefSeq" id="WP_166341990.1">
    <property type="nucleotide sequence ID" value="NZ_CP088280.1"/>
</dbReference>
<dbReference type="Pfam" id="PF00155">
    <property type="entry name" value="Aminotran_1_2"/>
    <property type="match status" value="1"/>
</dbReference>
<dbReference type="InterPro" id="IPR000524">
    <property type="entry name" value="Tscrpt_reg_HTH_GntR"/>
</dbReference>
<keyword evidence="2" id="KW-0663">Pyridoxal phosphate</keyword>
<dbReference type="InterPro" id="IPR015424">
    <property type="entry name" value="PyrdxlP-dep_Trfase"/>
</dbReference>
<evidence type="ECO:0000256" key="4">
    <source>
        <dbReference type="ARBA" id="ARBA00023125"/>
    </source>
</evidence>
<dbReference type="InterPro" id="IPR036390">
    <property type="entry name" value="WH_DNA-bd_sf"/>
</dbReference>
<dbReference type="GO" id="GO:0030170">
    <property type="term" value="F:pyridoxal phosphate binding"/>
    <property type="evidence" value="ECO:0007669"/>
    <property type="project" value="InterPro"/>
</dbReference>
<dbReference type="Proteomes" id="UP000564836">
    <property type="component" value="Chromosome"/>
</dbReference>
<evidence type="ECO:0000256" key="5">
    <source>
        <dbReference type="ARBA" id="ARBA00023163"/>
    </source>
</evidence>
<proteinExistence type="inferred from homology"/>
<keyword evidence="5" id="KW-0804">Transcription</keyword>
<dbReference type="EMBL" id="JACBFH010000001">
    <property type="protein sequence ID" value="NYY95452.1"/>
    <property type="molecule type" value="Genomic_DNA"/>
</dbReference>
<dbReference type="SMART" id="SM00345">
    <property type="entry name" value="HTH_GNTR"/>
    <property type="match status" value="1"/>
</dbReference>
<dbReference type="CDD" id="cd07377">
    <property type="entry name" value="WHTH_GntR"/>
    <property type="match status" value="1"/>
</dbReference>
<dbReference type="InterPro" id="IPR051446">
    <property type="entry name" value="HTH_trans_reg/aminotransferase"/>
</dbReference>
<organism evidence="7">
    <name type="scientific">Bradyrhizobium barranii subsp. barranii</name>
    <dbReference type="NCBI Taxonomy" id="2823807"/>
    <lineage>
        <taxon>Bacteria</taxon>
        <taxon>Pseudomonadati</taxon>
        <taxon>Pseudomonadota</taxon>
        <taxon>Alphaproteobacteria</taxon>
        <taxon>Hyphomicrobiales</taxon>
        <taxon>Nitrobacteraceae</taxon>
        <taxon>Bradyrhizobium</taxon>
        <taxon>Bradyrhizobium barranii</taxon>
    </lineage>
</organism>
<evidence type="ECO:0000313" key="7">
    <source>
        <dbReference type="EMBL" id="NYY95452.1"/>
    </source>
</evidence>
<dbReference type="GO" id="GO:0008483">
    <property type="term" value="F:transaminase activity"/>
    <property type="evidence" value="ECO:0007669"/>
    <property type="project" value="UniProtKB-KW"/>
</dbReference>
<dbReference type="SUPFAM" id="SSF53383">
    <property type="entry name" value="PLP-dependent transferases"/>
    <property type="match status" value="1"/>
</dbReference>
<keyword evidence="4" id="KW-0238">DNA-binding</keyword>
<sequence length="495" mass="53139">MTKPLRLELDRSAKTPLAEQIHGGIRAAIANGVLAPGARLPSWQDLAAQLGVARGTVRAAYEKLSSAQLIVASRATGTHVADRPSFPVRKDKAPAPGSFMEMYQELTAGPAIFQMGVPAQETFPATLLARMRAQAVRVEMSAPPIYPDPRGELDLRREIAAYLALARGIACTPSQIIITSGFSGGLGLALRVLGLESKTKVWMENPGFPFTRHGLALARLSIAPIPVDADGIDVDYGLKHAPDAALVVVTPGQQAPLGSTLSLARRSRLLDWAARRKAWVIEDDYLSELQLKGRATPALASLDRAGRVIHIGSFSKTVTPALRLGFVVAPAALASRFAEAAACLAPAPGPTVQLATADFMRDGHYLRHLRRTKRVYAAQGDTLLKQLRTHTANVALAGLAAVLRLPDGAPDLAIAREAASFGLAPTPLSLWYASTASARPGLLLGIATSPQKRIEASCDRLFEIIDRLTRRTLYFEKARCDARRNKRGPACHRKL</sequence>
<dbReference type="CDD" id="cd00609">
    <property type="entry name" value="AAT_like"/>
    <property type="match status" value="1"/>
</dbReference>
<dbReference type="InterPro" id="IPR036388">
    <property type="entry name" value="WH-like_DNA-bd_sf"/>
</dbReference>
<dbReference type="Pfam" id="PF00392">
    <property type="entry name" value="GntR"/>
    <property type="match status" value="1"/>
</dbReference>
<dbReference type="InterPro" id="IPR004839">
    <property type="entry name" value="Aminotransferase_I/II_large"/>
</dbReference>
<keyword evidence="7" id="KW-0808">Transferase</keyword>
<dbReference type="InterPro" id="IPR015421">
    <property type="entry name" value="PyrdxlP-dep_Trfase_major"/>
</dbReference>
<reference evidence="8 9" key="1">
    <citation type="journal article" date="2017" name="Syst. Appl. Microbiol.">
        <title>Soybeans inoculated with root zone soils of Canadian native legumes harbour diverse and novel Bradyrhizobium spp. that possess agricultural potential.</title>
        <authorList>
            <person name="Bromfield E.S.P."/>
            <person name="Cloutier S."/>
            <person name="Tambong J.T."/>
            <person name="Tran Thi T.V."/>
        </authorList>
    </citation>
    <scope>NUCLEOTIDE SEQUENCE [LARGE SCALE GENOMIC DNA]</scope>
    <source>
        <strain evidence="8 9">323S2</strain>
    </source>
</reference>
<dbReference type="SUPFAM" id="SSF46785">
    <property type="entry name" value="Winged helix' DNA-binding domain"/>
    <property type="match status" value="1"/>
</dbReference>
<dbReference type="EMBL" id="CP088280">
    <property type="protein sequence ID" value="UGX97744.1"/>
    <property type="molecule type" value="Genomic_DNA"/>
</dbReference>
<dbReference type="GO" id="GO:0003700">
    <property type="term" value="F:DNA-binding transcription factor activity"/>
    <property type="evidence" value="ECO:0007669"/>
    <property type="project" value="InterPro"/>
</dbReference>
<gene>
    <name evidence="8" type="ORF">G6321_00022435</name>
    <name evidence="7" type="ORF">G6321_45755</name>
</gene>
<keyword evidence="3" id="KW-0805">Transcription regulation</keyword>
<dbReference type="Gene3D" id="1.10.10.10">
    <property type="entry name" value="Winged helix-like DNA-binding domain superfamily/Winged helix DNA-binding domain"/>
    <property type="match status" value="1"/>
</dbReference>
<evidence type="ECO:0000256" key="2">
    <source>
        <dbReference type="ARBA" id="ARBA00022898"/>
    </source>
</evidence>
<feature type="domain" description="HTH gntR-type" evidence="6">
    <location>
        <begin position="15"/>
        <end position="83"/>
    </location>
</feature>
<evidence type="ECO:0000256" key="1">
    <source>
        <dbReference type="ARBA" id="ARBA00005384"/>
    </source>
</evidence>
<comment type="similarity">
    <text evidence="1">In the C-terminal section; belongs to the class-I pyridoxal-phosphate-dependent aminotransferase family.</text>
</comment>
<evidence type="ECO:0000259" key="6">
    <source>
        <dbReference type="PROSITE" id="PS50949"/>
    </source>
</evidence>